<proteinExistence type="predicted"/>
<dbReference type="Proteomes" id="UP000045285">
    <property type="component" value="Unassembled WGS sequence"/>
</dbReference>
<dbReference type="AlphaFoldDB" id="A0A090EKI7"/>
<organism evidence="1 2">
    <name type="scientific">Mesorhizobium plurifarium</name>
    <dbReference type="NCBI Taxonomy" id="69974"/>
    <lineage>
        <taxon>Bacteria</taxon>
        <taxon>Pseudomonadati</taxon>
        <taxon>Pseudomonadota</taxon>
        <taxon>Alphaproteobacteria</taxon>
        <taxon>Hyphomicrobiales</taxon>
        <taxon>Phyllobacteriaceae</taxon>
        <taxon>Mesorhizobium</taxon>
    </lineage>
</organism>
<evidence type="ECO:0008006" key="3">
    <source>
        <dbReference type="Google" id="ProtNLM"/>
    </source>
</evidence>
<sequence length="145" mass="16434">MSLPKPVPGLVISYSYLSSDEHRRGVEEGRKNRPCAIVAARRIVEGREVVTVVPITHTPPADPADAMEMPVPLKAHLGLDDMRSWVLVSETNDFLWPGPDLRPIPGSSPTRFHYGMLPPRFYAHLRDRILQAHARRKLRQVQRSE</sequence>
<name>A0A090EKI7_MESPL</name>
<reference evidence="2" key="1">
    <citation type="submission" date="2014-08" db="EMBL/GenBank/DDBJ databases">
        <authorList>
            <person name="Moulin L."/>
        </authorList>
    </citation>
    <scope>NUCLEOTIDE SEQUENCE [LARGE SCALE GENOMIC DNA]</scope>
</reference>
<evidence type="ECO:0000313" key="1">
    <source>
        <dbReference type="EMBL" id="CDX29146.1"/>
    </source>
</evidence>
<keyword evidence="2" id="KW-1185">Reference proteome</keyword>
<accession>A0A090EKI7</accession>
<protein>
    <recommendedName>
        <fullName evidence="3">Growth inhibitor PemK</fullName>
    </recommendedName>
</protein>
<dbReference type="EMBL" id="CCMZ01000076">
    <property type="protein sequence ID" value="CDX29146.1"/>
    <property type="molecule type" value="Genomic_DNA"/>
</dbReference>
<evidence type="ECO:0000313" key="2">
    <source>
        <dbReference type="Proteomes" id="UP000045285"/>
    </source>
</evidence>
<gene>
    <name evidence="1" type="ORF">MPL3356_90226</name>
</gene>